<keyword evidence="1" id="KW-1133">Transmembrane helix</keyword>
<evidence type="ECO:0000259" key="2">
    <source>
        <dbReference type="Pfam" id="PF01757"/>
    </source>
</evidence>
<dbReference type="PANTHER" id="PTHR23028">
    <property type="entry name" value="ACETYLTRANSFERASE"/>
    <property type="match status" value="1"/>
</dbReference>
<feature type="transmembrane region" description="Helical" evidence="1">
    <location>
        <begin position="320"/>
        <end position="341"/>
    </location>
</feature>
<feature type="transmembrane region" description="Helical" evidence="1">
    <location>
        <begin position="220"/>
        <end position="240"/>
    </location>
</feature>
<sequence length="373" mass="41443">MTAAARPSRVPLASIQVMRGIAALAVAIYHTHLILSQPRYGGIDLWGAVAGKGWTGVNFFFVLSGFIIPYAHHADIGRPERAGHYLMRRFTRVYPIYWVFLTGFLAAIAMGLGTLEFSWAWPNILGSYLLLQIVPVPTLPLHVAWTLFYEIFFYFMFLLLILDRRIGSVVIALWGAAVIGWGLILGHDTNYWYLHSWNLYFALGALAYVGYRRWEGRPGLPFLIAGFLVLGGLLAAGLVGNHLGTVQEHPRTLLLLGPPFALILLGAVLIDRRRRWKPAAMLALPGEASYAIYLVHSPVISALAQANRTLTRHGHIIGHHLLYVVVALVSVASGLIAHLLVERPLLRGIRSITDRRARARASARQPEWEASRS</sequence>
<comment type="caution">
    <text evidence="3">The sequence shown here is derived from an EMBL/GenBank/DDBJ whole genome shotgun (WGS) entry which is preliminary data.</text>
</comment>
<reference evidence="4" key="1">
    <citation type="submission" date="2023-07" db="EMBL/GenBank/DDBJ databases">
        <title>Whole genome sequence analysis of rice epiphytic Sphingomonas sanguinis OsEp_Plm_15B2.</title>
        <authorList>
            <person name="Sahu K.P."/>
            <person name="Asharani P."/>
            <person name="Reddy B."/>
            <person name="Kumar A."/>
        </authorList>
    </citation>
    <scope>NUCLEOTIDE SEQUENCE [LARGE SCALE GENOMIC DNA]</scope>
    <source>
        <strain evidence="4">OsEp_Plm_15B2</strain>
    </source>
</reference>
<evidence type="ECO:0000313" key="3">
    <source>
        <dbReference type="EMBL" id="MDZ7281840.1"/>
    </source>
</evidence>
<feature type="transmembrane region" description="Helical" evidence="1">
    <location>
        <begin position="169"/>
        <end position="186"/>
    </location>
</feature>
<dbReference type="EMBL" id="JAOBTW010000007">
    <property type="protein sequence ID" value="MDZ7281840.1"/>
    <property type="molecule type" value="Genomic_DNA"/>
</dbReference>
<feature type="transmembrane region" description="Helical" evidence="1">
    <location>
        <begin position="12"/>
        <end position="33"/>
    </location>
</feature>
<dbReference type="Proteomes" id="UP001292182">
    <property type="component" value="Unassembled WGS sequence"/>
</dbReference>
<keyword evidence="4" id="KW-1185">Reference proteome</keyword>
<dbReference type="Pfam" id="PF01757">
    <property type="entry name" value="Acyl_transf_3"/>
    <property type="match status" value="1"/>
</dbReference>
<feature type="transmembrane region" description="Helical" evidence="1">
    <location>
        <begin position="93"/>
        <end position="121"/>
    </location>
</feature>
<accession>A0ABU5LPI5</accession>
<dbReference type="RefSeq" id="WP_322539054.1">
    <property type="nucleotide sequence ID" value="NZ_JAOBTW010000007.1"/>
</dbReference>
<dbReference type="InterPro" id="IPR050879">
    <property type="entry name" value="Acyltransferase_3"/>
</dbReference>
<gene>
    <name evidence="3" type="ORF">N4G62_07350</name>
</gene>
<feature type="transmembrane region" description="Helical" evidence="1">
    <location>
        <begin position="53"/>
        <end position="72"/>
    </location>
</feature>
<dbReference type="PANTHER" id="PTHR23028:SF131">
    <property type="entry name" value="BLR2367 PROTEIN"/>
    <property type="match status" value="1"/>
</dbReference>
<keyword evidence="1" id="KW-0472">Membrane</keyword>
<feature type="transmembrane region" description="Helical" evidence="1">
    <location>
        <begin position="282"/>
        <end position="300"/>
    </location>
</feature>
<name>A0ABU5LPI5_9SPHN</name>
<keyword evidence="1" id="KW-0812">Transmembrane</keyword>
<dbReference type="InterPro" id="IPR002656">
    <property type="entry name" value="Acyl_transf_3_dom"/>
</dbReference>
<evidence type="ECO:0000313" key="4">
    <source>
        <dbReference type="Proteomes" id="UP001292182"/>
    </source>
</evidence>
<feature type="transmembrane region" description="Helical" evidence="1">
    <location>
        <begin position="141"/>
        <end position="162"/>
    </location>
</feature>
<protein>
    <submittedName>
        <fullName evidence="3">Acyltransferase</fullName>
    </submittedName>
</protein>
<proteinExistence type="predicted"/>
<organism evidence="3 4">
    <name type="scientific">Sphingomonas sanguinis</name>
    <dbReference type="NCBI Taxonomy" id="33051"/>
    <lineage>
        <taxon>Bacteria</taxon>
        <taxon>Pseudomonadati</taxon>
        <taxon>Pseudomonadota</taxon>
        <taxon>Alphaproteobacteria</taxon>
        <taxon>Sphingomonadales</taxon>
        <taxon>Sphingomonadaceae</taxon>
        <taxon>Sphingomonas</taxon>
    </lineage>
</organism>
<feature type="transmembrane region" description="Helical" evidence="1">
    <location>
        <begin position="192"/>
        <end position="211"/>
    </location>
</feature>
<keyword evidence="3" id="KW-0012">Acyltransferase</keyword>
<feature type="transmembrane region" description="Helical" evidence="1">
    <location>
        <begin position="252"/>
        <end position="270"/>
    </location>
</feature>
<feature type="domain" description="Acyltransferase 3" evidence="2">
    <location>
        <begin position="13"/>
        <end position="336"/>
    </location>
</feature>
<evidence type="ECO:0000256" key="1">
    <source>
        <dbReference type="SAM" id="Phobius"/>
    </source>
</evidence>
<keyword evidence="3" id="KW-0808">Transferase</keyword>
<dbReference type="GO" id="GO:0016746">
    <property type="term" value="F:acyltransferase activity"/>
    <property type="evidence" value="ECO:0007669"/>
    <property type="project" value="UniProtKB-KW"/>
</dbReference>